<gene>
    <name evidence="1" type="ORF">S03H2_27164</name>
</gene>
<name>X1IMK1_9ZZZZ</name>
<feature type="non-terminal residue" evidence="1">
    <location>
        <position position="1"/>
    </location>
</feature>
<reference evidence="1" key="1">
    <citation type="journal article" date="2014" name="Front. Microbiol.">
        <title>High frequency of phylogenetically diverse reductive dehalogenase-homologous genes in deep subseafloor sedimentary metagenomes.</title>
        <authorList>
            <person name="Kawai M."/>
            <person name="Futagami T."/>
            <person name="Toyoda A."/>
            <person name="Takaki Y."/>
            <person name="Nishi S."/>
            <person name="Hori S."/>
            <person name="Arai W."/>
            <person name="Tsubouchi T."/>
            <person name="Morono Y."/>
            <person name="Uchiyama I."/>
            <person name="Ito T."/>
            <person name="Fujiyama A."/>
            <person name="Inagaki F."/>
            <person name="Takami H."/>
        </authorList>
    </citation>
    <scope>NUCLEOTIDE SEQUENCE</scope>
    <source>
        <strain evidence="1">Expedition CK06-06</strain>
    </source>
</reference>
<comment type="caution">
    <text evidence="1">The sequence shown here is derived from an EMBL/GenBank/DDBJ whole genome shotgun (WGS) entry which is preliminary data.</text>
</comment>
<evidence type="ECO:0000313" key="1">
    <source>
        <dbReference type="EMBL" id="GAH58783.1"/>
    </source>
</evidence>
<organism evidence="1">
    <name type="scientific">marine sediment metagenome</name>
    <dbReference type="NCBI Taxonomy" id="412755"/>
    <lineage>
        <taxon>unclassified sequences</taxon>
        <taxon>metagenomes</taxon>
        <taxon>ecological metagenomes</taxon>
    </lineage>
</organism>
<sequence>ENIVRNKTIIELEAESVAYVVGKYFGLKDLASPNYVALHGATAEMIMA</sequence>
<dbReference type="AlphaFoldDB" id="X1IMK1"/>
<dbReference type="EMBL" id="BARU01016137">
    <property type="protein sequence ID" value="GAH58783.1"/>
    <property type="molecule type" value="Genomic_DNA"/>
</dbReference>
<protein>
    <submittedName>
        <fullName evidence="1">Uncharacterized protein</fullName>
    </submittedName>
</protein>
<accession>X1IMK1</accession>
<feature type="non-terminal residue" evidence="1">
    <location>
        <position position="48"/>
    </location>
</feature>
<proteinExistence type="predicted"/>